<evidence type="ECO:0000256" key="1">
    <source>
        <dbReference type="ARBA" id="ARBA00022729"/>
    </source>
</evidence>
<organism evidence="2 3">
    <name type="scientific">Devosia crocina</name>
    <dbReference type="NCBI Taxonomy" id="429728"/>
    <lineage>
        <taxon>Bacteria</taxon>
        <taxon>Pseudomonadati</taxon>
        <taxon>Pseudomonadota</taxon>
        <taxon>Alphaproteobacteria</taxon>
        <taxon>Hyphomicrobiales</taxon>
        <taxon>Devosiaceae</taxon>
        <taxon>Devosia</taxon>
    </lineage>
</organism>
<dbReference type="OrthoDB" id="9791746at2"/>
<evidence type="ECO:0000313" key="3">
    <source>
        <dbReference type="Proteomes" id="UP000199074"/>
    </source>
</evidence>
<dbReference type="Gene3D" id="1.10.4030.10">
    <property type="entry name" value="Porin chaperone SurA, peptide-binding domain"/>
    <property type="match status" value="1"/>
</dbReference>
<dbReference type="PANTHER" id="PTHR47637">
    <property type="entry name" value="CHAPERONE SURA"/>
    <property type="match status" value="1"/>
</dbReference>
<dbReference type="PANTHER" id="PTHR47637:SF1">
    <property type="entry name" value="CHAPERONE SURA"/>
    <property type="match status" value="1"/>
</dbReference>
<name>A0A1I7NL01_9HYPH</name>
<reference evidence="2 3" key="1">
    <citation type="submission" date="2016-10" db="EMBL/GenBank/DDBJ databases">
        <authorList>
            <person name="de Groot N.N."/>
        </authorList>
    </citation>
    <scope>NUCLEOTIDE SEQUENCE [LARGE SCALE GENOMIC DNA]</scope>
    <source>
        <strain evidence="2 3">IPL20</strain>
    </source>
</reference>
<dbReference type="Pfam" id="PF13624">
    <property type="entry name" value="SurA_N_3"/>
    <property type="match status" value="1"/>
</dbReference>
<dbReference type="InterPro" id="IPR050280">
    <property type="entry name" value="OMP_Chaperone_SurA"/>
</dbReference>
<dbReference type="SUPFAM" id="SSF109998">
    <property type="entry name" value="Triger factor/SurA peptide-binding domain-like"/>
    <property type="match status" value="1"/>
</dbReference>
<keyword evidence="2" id="KW-0413">Isomerase</keyword>
<gene>
    <name evidence="2" type="ORF">SAMN05216456_2108</name>
</gene>
<accession>A0A1I7NL01</accession>
<dbReference type="STRING" id="429728.SAMN05216456_2108"/>
<evidence type="ECO:0000313" key="2">
    <source>
        <dbReference type="EMBL" id="SFV35270.1"/>
    </source>
</evidence>
<dbReference type="GO" id="GO:0016853">
    <property type="term" value="F:isomerase activity"/>
    <property type="evidence" value="ECO:0007669"/>
    <property type="project" value="UniProtKB-KW"/>
</dbReference>
<dbReference type="EMBL" id="FPCK01000002">
    <property type="protein sequence ID" value="SFV35270.1"/>
    <property type="molecule type" value="Genomic_DNA"/>
</dbReference>
<keyword evidence="3" id="KW-1185">Reference proteome</keyword>
<dbReference type="InterPro" id="IPR027304">
    <property type="entry name" value="Trigger_fact/SurA_dom_sf"/>
</dbReference>
<dbReference type="AlphaFoldDB" id="A0A1I7NL01"/>
<dbReference type="Proteomes" id="UP000199074">
    <property type="component" value="Unassembled WGS sequence"/>
</dbReference>
<proteinExistence type="predicted"/>
<keyword evidence="1" id="KW-0732">Signal</keyword>
<protein>
    <submittedName>
        <fullName evidence="2">Peptidyl-prolyl cis-trans isomerase SurA</fullName>
    </submittedName>
</protein>
<sequence length="317" mass="33702">MIVAAVCPSAGRYPTPDLTMTFACLQRAIGALLVGLTLVVASAAPSAAATVVTVNGTAISDMQVDQRIRLLRMEGNNGGRNAALEQLINEAVQITEANKLNVSVSNAQVDEAFLGVARNLKVSQDRLVQILGQGGVNPDTLKDRLRAAIAWSGVTQAAVVPNVQISDLDLDQQAAGRVADYQNFDYILKEIIFVGAGASGRTAQASRYRSSFNGCDGAVNLSLAYTDAAVVDIGRRHATQLPEAMARELAGMNVGGITKPRVVENGVSMLAICEKTQAQDLTFVKDDLRAEVGNETLAKQADEYLVQLRSQAKIIYN</sequence>